<feature type="domain" description="DUF2020" evidence="3">
    <location>
        <begin position="53"/>
        <end position="179"/>
    </location>
</feature>
<feature type="chain" id="PRO_5038730041" description="DUF2020 domain-containing protein" evidence="2">
    <location>
        <begin position="19"/>
        <end position="181"/>
    </location>
</feature>
<feature type="region of interest" description="Disordered" evidence="1">
    <location>
        <begin position="20"/>
        <end position="58"/>
    </location>
</feature>
<sequence length="181" mass="18299">MKRLLPSLLILGALTACGGQESPGGTSAQASQPASTQVTTSSTPSGPPPAPEPAVEGTCPYLDKSEVAQANGQLVPKVMLSSDKTNPACFFYANATEIQLTVRVYRGDATTAKALVNEAAPIADSNPATEPAGWEGGSMATDAGAVYAVAKAGDAVVITSNQKQTIKAKQIAKLVVQGLAG</sequence>
<dbReference type="RefSeq" id="WP_096490928.1">
    <property type="nucleotide sequence ID" value="NZ_CP023445.1"/>
</dbReference>
<evidence type="ECO:0000256" key="1">
    <source>
        <dbReference type="SAM" id="MobiDB-lite"/>
    </source>
</evidence>
<dbReference type="InterPro" id="IPR018567">
    <property type="entry name" value="DUF2020"/>
</dbReference>
<dbReference type="InterPro" id="IPR016123">
    <property type="entry name" value="Mog1/PsbP_a/b/a-sand"/>
</dbReference>
<evidence type="ECO:0000313" key="5">
    <source>
        <dbReference type="Proteomes" id="UP000218505"/>
    </source>
</evidence>
<reference evidence="4" key="1">
    <citation type="submission" date="2017-09" db="EMBL/GenBank/DDBJ databases">
        <title>Complete Genome Sequence of ansamitocin-producing Bacterium Actinosynnema pretiosum X47.</title>
        <authorList>
            <person name="Cao G."/>
            <person name="Zong G."/>
            <person name="Zhong C."/>
            <person name="Fu J."/>
        </authorList>
    </citation>
    <scope>NUCLEOTIDE SEQUENCE [LARGE SCALE GENOMIC DNA]</scope>
    <source>
        <strain evidence="4">X47</strain>
    </source>
</reference>
<organism evidence="4 5">
    <name type="scientific">Actinosynnema pretiosum</name>
    <dbReference type="NCBI Taxonomy" id="42197"/>
    <lineage>
        <taxon>Bacteria</taxon>
        <taxon>Bacillati</taxon>
        <taxon>Actinomycetota</taxon>
        <taxon>Actinomycetes</taxon>
        <taxon>Pseudonocardiales</taxon>
        <taxon>Pseudonocardiaceae</taxon>
        <taxon>Actinosynnema</taxon>
    </lineage>
</organism>
<keyword evidence="5" id="KW-1185">Reference proteome</keyword>
<feature type="signal peptide" evidence="2">
    <location>
        <begin position="1"/>
        <end position="18"/>
    </location>
</feature>
<keyword evidence="2" id="KW-0732">Signal</keyword>
<dbReference type="Pfam" id="PF09449">
    <property type="entry name" value="DUF2020"/>
    <property type="match status" value="1"/>
</dbReference>
<proteinExistence type="predicted"/>
<dbReference type="Proteomes" id="UP000218505">
    <property type="component" value="Chromosome"/>
</dbReference>
<feature type="compositionally biased region" description="Low complexity" evidence="1">
    <location>
        <begin position="24"/>
        <end position="44"/>
    </location>
</feature>
<evidence type="ECO:0000313" key="4">
    <source>
        <dbReference type="EMBL" id="ATE51874.1"/>
    </source>
</evidence>
<gene>
    <name evidence="4" type="ORF">CNX65_00060</name>
</gene>
<protein>
    <recommendedName>
        <fullName evidence="3">DUF2020 domain-containing protein</fullName>
    </recommendedName>
</protein>
<dbReference type="AlphaFoldDB" id="A0A290YYQ6"/>
<dbReference type="PROSITE" id="PS51257">
    <property type="entry name" value="PROKAR_LIPOPROTEIN"/>
    <property type="match status" value="1"/>
</dbReference>
<name>A0A290YYQ6_9PSEU</name>
<dbReference type="KEGG" id="apre:CNX65_00060"/>
<dbReference type="EMBL" id="CP023445">
    <property type="protein sequence ID" value="ATE51874.1"/>
    <property type="molecule type" value="Genomic_DNA"/>
</dbReference>
<evidence type="ECO:0000256" key="2">
    <source>
        <dbReference type="SAM" id="SignalP"/>
    </source>
</evidence>
<evidence type="ECO:0000259" key="3">
    <source>
        <dbReference type="Pfam" id="PF09449"/>
    </source>
</evidence>
<dbReference type="SUPFAM" id="SSF55724">
    <property type="entry name" value="Mog1p/PsbP-like"/>
    <property type="match status" value="1"/>
</dbReference>
<accession>A0A290YYQ6</accession>
<dbReference type="Gene3D" id="3.40.1000.10">
    <property type="entry name" value="Mog1/PsbP, alpha/beta/alpha sandwich"/>
    <property type="match status" value="1"/>
</dbReference>